<dbReference type="CDD" id="cd06579">
    <property type="entry name" value="TM_PBP1_transp_AraH_like"/>
    <property type="match status" value="1"/>
</dbReference>
<evidence type="ECO:0000256" key="8">
    <source>
        <dbReference type="ARBA" id="ARBA00023136"/>
    </source>
</evidence>
<organism evidence="10 11">
    <name type="scientific">Rouxiella aceris</name>
    <dbReference type="NCBI Taxonomy" id="2703884"/>
    <lineage>
        <taxon>Bacteria</taxon>
        <taxon>Pseudomonadati</taxon>
        <taxon>Pseudomonadota</taxon>
        <taxon>Gammaproteobacteria</taxon>
        <taxon>Enterobacterales</taxon>
        <taxon>Yersiniaceae</taxon>
        <taxon>Rouxiella</taxon>
    </lineage>
</organism>
<feature type="transmembrane region" description="Helical" evidence="9">
    <location>
        <begin position="230"/>
        <end position="249"/>
    </location>
</feature>
<comment type="subcellular location">
    <subcellularLocation>
        <location evidence="1">Cell inner membrane</location>
        <topology evidence="1">Multi-pass membrane protein</topology>
    </subcellularLocation>
</comment>
<reference evidence="10 11" key="2">
    <citation type="submission" date="2020-06" db="EMBL/GenBank/DDBJ databases">
        <title>Polyphasic characterization of a Rahnella strain isolated from tree sap.</title>
        <authorList>
            <person name="Kim I.S."/>
        </authorList>
    </citation>
    <scope>NUCLEOTIDE SEQUENCE [LARGE SCALE GENOMIC DNA]</scope>
    <source>
        <strain evidence="10 11">SAP-1</strain>
    </source>
</reference>
<feature type="transmembrane region" description="Helical" evidence="9">
    <location>
        <begin position="180"/>
        <end position="200"/>
    </location>
</feature>
<feature type="transmembrane region" description="Helical" evidence="9">
    <location>
        <begin position="111"/>
        <end position="134"/>
    </location>
</feature>
<dbReference type="PANTHER" id="PTHR32196">
    <property type="entry name" value="ABC TRANSPORTER PERMEASE PROTEIN YPHD-RELATED-RELATED"/>
    <property type="match status" value="1"/>
</dbReference>
<dbReference type="AlphaFoldDB" id="A0A848MET6"/>
<sequence length="364" mass="38598">MSKTSVKSTALEQRVSLHQHGFGAWSMQILTRYGLLLLCIALIIFFSLATPAFASMLTLQAILSSKSKIALLALAATIPMIVGKIDLNVGFGIVLWHILAITLQVQYGFSWQFAVAAVLVLSALYGLLNGILVALADIDSFVATLGSGTVLYAIALWHSGGRQIVGDLPDAFSALHHTEIFGIPIVAFYVLFVAVVLWLITEHTPLGRCMYAVGGNPAAARLNGISVNRFTIGAFIASSLLTGFTGVLIASEQGVGQASVGMDYLLPALVGAFLGSTTIRPGRVNVWGTVVGIAVLAIGIAGIQQFGGDFWVEPLFNGITLLLSITIAGYAQRRRLLNQKAVQHSQAAIVPAQLPTSKTEIARK</sequence>
<gene>
    <name evidence="10" type="ORF">GW590_01460</name>
</gene>
<keyword evidence="8 9" id="KW-0472">Membrane</keyword>
<dbReference type="GO" id="GO:0005886">
    <property type="term" value="C:plasma membrane"/>
    <property type="evidence" value="ECO:0007669"/>
    <property type="project" value="UniProtKB-SubCell"/>
</dbReference>
<feature type="transmembrane region" description="Helical" evidence="9">
    <location>
        <begin position="286"/>
        <end position="304"/>
    </location>
</feature>
<proteinExistence type="inferred from homology"/>
<feature type="transmembrane region" description="Helical" evidence="9">
    <location>
        <begin position="141"/>
        <end position="160"/>
    </location>
</feature>
<dbReference type="PANTHER" id="PTHR32196:SF21">
    <property type="entry name" value="ABC TRANSPORTER PERMEASE PROTEIN YPHD-RELATED"/>
    <property type="match status" value="1"/>
</dbReference>
<dbReference type="RefSeq" id="WP_169401244.1">
    <property type="nucleotide sequence ID" value="NZ_JAADJU010000001.1"/>
</dbReference>
<keyword evidence="5" id="KW-0997">Cell inner membrane</keyword>
<dbReference type="InterPro" id="IPR001851">
    <property type="entry name" value="ABC_transp_permease"/>
</dbReference>
<feature type="transmembrane region" description="Helical" evidence="9">
    <location>
        <begin position="255"/>
        <end position="274"/>
    </location>
</feature>
<evidence type="ECO:0000313" key="10">
    <source>
        <dbReference type="EMBL" id="NMP25552.1"/>
    </source>
</evidence>
<keyword evidence="11" id="KW-1185">Reference proteome</keyword>
<dbReference type="EMBL" id="JAADJU010000001">
    <property type="protein sequence ID" value="NMP25552.1"/>
    <property type="molecule type" value="Genomic_DNA"/>
</dbReference>
<feature type="transmembrane region" description="Helical" evidence="9">
    <location>
        <begin position="33"/>
        <end position="57"/>
    </location>
</feature>
<keyword evidence="4" id="KW-1003">Cell membrane</keyword>
<protein>
    <submittedName>
        <fullName evidence="10">ABC transporter permease</fullName>
    </submittedName>
</protein>
<name>A0A848MET6_9GAMM</name>
<evidence type="ECO:0000256" key="5">
    <source>
        <dbReference type="ARBA" id="ARBA00022519"/>
    </source>
</evidence>
<dbReference type="GO" id="GO:0022857">
    <property type="term" value="F:transmembrane transporter activity"/>
    <property type="evidence" value="ECO:0007669"/>
    <property type="project" value="InterPro"/>
</dbReference>
<dbReference type="Pfam" id="PF02653">
    <property type="entry name" value="BPD_transp_2"/>
    <property type="match status" value="1"/>
</dbReference>
<keyword evidence="3" id="KW-0813">Transport</keyword>
<evidence type="ECO:0000256" key="2">
    <source>
        <dbReference type="ARBA" id="ARBA00007942"/>
    </source>
</evidence>
<evidence type="ECO:0000256" key="3">
    <source>
        <dbReference type="ARBA" id="ARBA00022448"/>
    </source>
</evidence>
<feature type="transmembrane region" description="Helical" evidence="9">
    <location>
        <begin position="69"/>
        <end position="99"/>
    </location>
</feature>
<evidence type="ECO:0000313" key="11">
    <source>
        <dbReference type="Proteomes" id="UP000585363"/>
    </source>
</evidence>
<evidence type="ECO:0000256" key="4">
    <source>
        <dbReference type="ARBA" id="ARBA00022475"/>
    </source>
</evidence>
<accession>A0A848MET6</accession>
<evidence type="ECO:0000256" key="9">
    <source>
        <dbReference type="SAM" id="Phobius"/>
    </source>
</evidence>
<feature type="transmembrane region" description="Helical" evidence="9">
    <location>
        <begin position="310"/>
        <end position="331"/>
    </location>
</feature>
<evidence type="ECO:0000256" key="1">
    <source>
        <dbReference type="ARBA" id="ARBA00004429"/>
    </source>
</evidence>
<keyword evidence="7 9" id="KW-1133">Transmembrane helix</keyword>
<reference evidence="10 11" key="1">
    <citation type="submission" date="2020-01" db="EMBL/GenBank/DDBJ databases">
        <authorList>
            <person name="Lee S.D."/>
        </authorList>
    </citation>
    <scope>NUCLEOTIDE SEQUENCE [LARGE SCALE GENOMIC DNA]</scope>
    <source>
        <strain evidence="10 11">SAP-1</strain>
    </source>
</reference>
<comment type="caution">
    <text evidence="10">The sequence shown here is derived from an EMBL/GenBank/DDBJ whole genome shotgun (WGS) entry which is preliminary data.</text>
</comment>
<comment type="similarity">
    <text evidence="2">Belongs to the binding-protein-dependent transport system permease family. AraH/RbsC subfamily.</text>
</comment>
<evidence type="ECO:0000256" key="7">
    <source>
        <dbReference type="ARBA" id="ARBA00022989"/>
    </source>
</evidence>
<dbReference type="Proteomes" id="UP000585363">
    <property type="component" value="Unassembled WGS sequence"/>
</dbReference>
<evidence type="ECO:0000256" key="6">
    <source>
        <dbReference type="ARBA" id="ARBA00022692"/>
    </source>
</evidence>
<keyword evidence="6 9" id="KW-0812">Transmembrane</keyword>